<evidence type="ECO:0000313" key="1">
    <source>
        <dbReference type="EMBL" id="KAF5828575.1"/>
    </source>
</evidence>
<reference evidence="1" key="1">
    <citation type="submission" date="2017-08" db="EMBL/GenBank/DDBJ databases">
        <authorList>
            <person name="Polle J.E."/>
            <person name="Barry K."/>
            <person name="Cushman J."/>
            <person name="Schmutz J."/>
            <person name="Tran D."/>
            <person name="Hathwaick L.T."/>
            <person name="Yim W.C."/>
            <person name="Jenkins J."/>
            <person name="Mckie-Krisberg Z.M."/>
            <person name="Prochnik S."/>
            <person name="Lindquist E."/>
            <person name="Dockter R.B."/>
            <person name="Adam C."/>
            <person name="Molina H."/>
            <person name="Bunkerborg J."/>
            <person name="Jin E."/>
            <person name="Buchheim M."/>
            <person name="Magnuson J."/>
        </authorList>
    </citation>
    <scope>NUCLEOTIDE SEQUENCE</scope>
    <source>
        <strain evidence="1">CCAP 19/18</strain>
    </source>
</reference>
<dbReference type="EMBL" id="MU070281">
    <property type="protein sequence ID" value="KAF5828575.1"/>
    <property type="molecule type" value="Genomic_DNA"/>
</dbReference>
<organism evidence="1 2">
    <name type="scientific">Dunaliella salina</name>
    <name type="common">Green alga</name>
    <name type="synonym">Protococcus salinus</name>
    <dbReference type="NCBI Taxonomy" id="3046"/>
    <lineage>
        <taxon>Eukaryota</taxon>
        <taxon>Viridiplantae</taxon>
        <taxon>Chlorophyta</taxon>
        <taxon>core chlorophytes</taxon>
        <taxon>Chlorophyceae</taxon>
        <taxon>CS clade</taxon>
        <taxon>Chlamydomonadales</taxon>
        <taxon>Dunaliellaceae</taxon>
        <taxon>Dunaliella</taxon>
    </lineage>
</organism>
<gene>
    <name evidence="1" type="ORF">DUNSADRAFT_17399</name>
</gene>
<accession>A0ABQ7G1X1</accession>
<proteinExistence type="predicted"/>
<protein>
    <submittedName>
        <fullName evidence="1">Uncharacterized protein</fullName>
    </submittedName>
</protein>
<evidence type="ECO:0000313" key="2">
    <source>
        <dbReference type="Proteomes" id="UP000815325"/>
    </source>
</evidence>
<sequence>MLFVAQLSPHYIWHPSHNTLSFVTSTTLLLLVSFSAMDLRLEDRPSYQQLPKTTTLKGTSWSSATLFALA</sequence>
<name>A0ABQ7G1X1_DUNSA</name>
<keyword evidence="2" id="KW-1185">Reference proteome</keyword>
<comment type="caution">
    <text evidence="1">The sequence shown here is derived from an EMBL/GenBank/DDBJ whole genome shotgun (WGS) entry which is preliminary data.</text>
</comment>
<dbReference type="Proteomes" id="UP000815325">
    <property type="component" value="Unassembled WGS sequence"/>
</dbReference>